<accession>A0ABQ8KQW1</accession>
<sequence>MWHISTLRGSLQAAPCWLGTASSSGLTRCCAHCPAQRKFYCGRSLWLYMANDAMRAQVIGIRNVVYREHYSHMASVRTITVQTCGYTPEYPCSSSGRSCQSFQFSTGQDL</sequence>
<name>A0ABQ8KQW1_9APHY</name>
<dbReference type="Proteomes" id="UP000814176">
    <property type="component" value="Unassembled WGS sequence"/>
</dbReference>
<comment type="caution">
    <text evidence="2">The sequence shown here is derived from an EMBL/GenBank/DDBJ whole genome shotgun (WGS) entry which is preliminary data.</text>
</comment>
<evidence type="ECO:0008006" key="4">
    <source>
        <dbReference type="Google" id="ProtNLM"/>
    </source>
</evidence>
<dbReference type="RefSeq" id="XP_047782203.1">
    <property type="nucleotide sequence ID" value="XM_047918450.1"/>
</dbReference>
<dbReference type="EMBL" id="JADCUA010000004">
    <property type="protein sequence ID" value="KAH9840737.1"/>
    <property type="molecule type" value="Genomic_DNA"/>
</dbReference>
<evidence type="ECO:0000256" key="1">
    <source>
        <dbReference type="SAM" id="MobiDB-lite"/>
    </source>
</evidence>
<gene>
    <name evidence="2" type="ORF">C8Q71DRAFT_421290</name>
</gene>
<protein>
    <recommendedName>
        <fullName evidence="4">Secreted protein</fullName>
    </recommendedName>
</protein>
<keyword evidence="3" id="KW-1185">Reference proteome</keyword>
<proteinExistence type="predicted"/>
<evidence type="ECO:0000313" key="3">
    <source>
        <dbReference type="Proteomes" id="UP000814176"/>
    </source>
</evidence>
<evidence type="ECO:0000313" key="2">
    <source>
        <dbReference type="EMBL" id="KAH9840737.1"/>
    </source>
</evidence>
<feature type="region of interest" description="Disordered" evidence="1">
    <location>
        <begin position="91"/>
        <end position="110"/>
    </location>
</feature>
<dbReference type="GeneID" id="71999182"/>
<feature type="compositionally biased region" description="Polar residues" evidence="1">
    <location>
        <begin position="92"/>
        <end position="110"/>
    </location>
</feature>
<reference evidence="2 3" key="1">
    <citation type="journal article" date="2021" name="Environ. Microbiol.">
        <title>Gene family expansions and transcriptome signatures uncover fungal adaptations to wood decay.</title>
        <authorList>
            <person name="Hage H."/>
            <person name="Miyauchi S."/>
            <person name="Viragh M."/>
            <person name="Drula E."/>
            <person name="Min B."/>
            <person name="Chaduli D."/>
            <person name="Navarro D."/>
            <person name="Favel A."/>
            <person name="Norest M."/>
            <person name="Lesage-Meessen L."/>
            <person name="Balint B."/>
            <person name="Merenyi Z."/>
            <person name="de Eugenio L."/>
            <person name="Morin E."/>
            <person name="Martinez A.T."/>
            <person name="Baldrian P."/>
            <person name="Stursova M."/>
            <person name="Martinez M.J."/>
            <person name="Novotny C."/>
            <person name="Magnuson J.K."/>
            <person name="Spatafora J.W."/>
            <person name="Maurice S."/>
            <person name="Pangilinan J."/>
            <person name="Andreopoulos W."/>
            <person name="LaButti K."/>
            <person name="Hundley H."/>
            <person name="Na H."/>
            <person name="Kuo A."/>
            <person name="Barry K."/>
            <person name="Lipzen A."/>
            <person name="Henrissat B."/>
            <person name="Riley R."/>
            <person name="Ahrendt S."/>
            <person name="Nagy L.G."/>
            <person name="Grigoriev I.V."/>
            <person name="Martin F."/>
            <person name="Rosso M.N."/>
        </authorList>
    </citation>
    <scope>NUCLEOTIDE SEQUENCE [LARGE SCALE GENOMIC DNA]</scope>
    <source>
        <strain evidence="2 3">CIRM-BRFM 1785</strain>
    </source>
</reference>
<organism evidence="2 3">
    <name type="scientific">Rhodofomes roseus</name>
    <dbReference type="NCBI Taxonomy" id="34475"/>
    <lineage>
        <taxon>Eukaryota</taxon>
        <taxon>Fungi</taxon>
        <taxon>Dikarya</taxon>
        <taxon>Basidiomycota</taxon>
        <taxon>Agaricomycotina</taxon>
        <taxon>Agaricomycetes</taxon>
        <taxon>Polyporales</taxon>
        <taxon>Rhodofomes</taxon>
    </lineage>
</organism>